<gene>
    <name evidence="2" type="ORF">AAFH96_05460</name>
</gene>
<dbReference type="InterPro" id="IPR010982">
    <property type="entry name" value="Lambda_DNA-bd_dom_sf"/>
</dbReference>
<evidence type="ECO:0000313" key="3">
    <source>
        <dbReference type="Proteomes" id="UP001582793"/>
    </source>
</evidence>
<dbReference type="EMBL" id="JBCGDC010000011">
    <property type="protein sequence ID" value="MFB6392550.1"/>
    <property type="molecule type" value="Genomic_DNA"/>
</dbReference>
<comment type="caution">
    <text evidence="2">The sequence shown here is derived from an EMBL/GenBank/DDBJ whole genome shotgun (WGS) entry which is preliminary data.</text>
</comment>
<proteinExistence type="predicted"/>
<name>A0ABV5CKU5_9ACTN</name>
<dbReference type="SUPFAM" id="SSF47413">
    <property type="entry name" value="lambda repressor-like DNA-binding domains"/>
    <property type="match status" value="1"/>
</dbReference>
<dbReference type="Proteomes" id="UP001582793">
    <property type="component" value="Unassembled WGS sequence"/>
</dbReference>
<evidence type="ECO:0000259" key="1">
    <source>
        <dbReference type="PROSITE" id="PS50943"/>
    </source>
</evidence>
<dbReference type="PROSITE" id="PS50943">
    <property type="entry name" value="HTH_CROC1"/>
    <property type="match status" value="1"/>
</dbReference>
<accession>A0ABV5CKU5</accession>
<dbReference type="CDD" id="cd00093">
    <property type="entry name" value="HTH_XRE"/>
    <property type="match status" value="1"/>
</dbReference>
<feature type="domain" description="HTH cro/C1-type" evidence="1">
    <location>
        <begin position="15"/>
        <end position="70"/>
    </location>
</feature>
<dbReference type="InterPro" id="IPR001387">
    <property type="entry name" value="Cro/C1-type_HTH"/>
</dbReference>
<reference evidence="2 3" key="1">
    <citation type="submission" date="2024-04" db="EMBL/GenBank/DDBJ databases">
        <title>Polymorphospora sp. isolated from Baiyangdian Lake in Xiong'an New Area.</title>
        <authorList>
            <person name="Zhang X."/>
            <person name="Liu J."/>
        </authorList>
    </citation>
    <scope>NUCLEOTIDE SEQUENCE [LARGE SCALE GENOMIC DNA]</scope>
    <source>
        <strain evidence="2 3">2-325</strain>
    </source>
</reference>
<sequence>MPLDKATIEALAKHLRDGRVNAGLTQEQVAAATGIASRSIKRYESADNVPTLDALRTLVQALGIDPRETLVVLGFSSRDALDLPKPPPAPDPSVIRANRLFSDPNIPDSAKRVLSKGINAAIELWFDAFGVGRAPREAPHLARGAEAATDGV</sequence>
<protein>
    <submittedName>
        <fullName evidence="2">Helix-turn-helix transcriptional regulator</fullName>
    </submittedName>
</protein>
<evidence type="ECO:0000313" key="2">
    <source>
        <dbReference type="EMBL" id="MFB6392550.1"/>
    </source>
</evidence>
<keyword evidence="3" id="KW-1185">Reference proteome</keyword>
<dbReference type="Gene3D" id="1.10.260.40">
    <property type="entry name" value="lambda repressor-like DNA-binding domains"/>
    <property type="match status" value="1"/>
</dbReference>
<organism evidence="2 3">
    <name type="scientific">Polymorphospora lycopeni</name>
    <dbReference type="NCBI Taxonomy" id="3140240"/>
    <lineage>
        <taxon>Bacteria</taxon>
        <taxon>Bacillati</taxon>
        <taxon>Actinomycetota</taxon>
        <taxon>Actinomycetes</taxon>
        <taxon>Micromonosporales</taxon>
        <taxon>Micromonosporaceae</taxon>
        <taxon>Polymorphospora</taxon>
    </lineage>
</organism>
<dbReference type="SMART" id="SM00530">
    <property type="entry name" value="HTH_XRE"/>
    <property type="match status" value="1"/>
</dbReference>
<dbReference type="RefSeq" id="WP_375733266.1">
    <property type="nucleotide sequence ID" value="NZ_JBCGDC010000011.1"/>
</dbReference>
<dbReference type="Pfam" id="PF13560">
    <property type="entry name" value="HTH_31"/>
    <property type="match status" value="1"/>
</dbReference>